<reference evidence="2" key="1">
    <citation type="submission" date="2020-05" db="EMBL/GenBank/DDBJ databases">
        <authorList>
            <person name="Chiriac C."/>
            <person name="Salcher M."/>
            <person name="Ghai R."/>
            <person name="Kavagutti S V."/>
        </authorList>
    </citation>
    <scope>NUCLEOTIDE SEQUENCE</scope>
</reference>
<dbReference type="Pfam" id="PF01255">
    <property type="entry name" value="Prenyltransf"/>
    <property type="match status" value="1"/>
</dbReference>
<dbReference type="EMBL" id="CAEZWV010000022">
    <property type="protein sequence ID" value="CAB4675704.1"/>
    <property type="molecule type" value="Genomic_DNA"/>
</dbReference>
<dbReference type="AlphaFoldDB" id="A0A6J6MS42"/>
<keyword evidence="1" id="KW-0808">Transferase</keyword>
<protein>
    <submittedName>
        <fullName evidence="2">Unannotated protein</fullName>
    </submittedName>
</protein>
<name>A0A6J6MS42_9ZZZZ</name>
<sequence length="206" mass="23019">MTSSGDSQQNGLDHVVVSAGTPTEWLEMPQDDWMSRLKALAKGAGVEGAHWVTLLPHHGTEFTPAEYERYALMMSALPFMTTVDALHGTRFVWQMGDGPRIIVDPRSDGHRRFAATVEALRVKGVEPESVDDVVLSDAILFPAVQEPDLVVVMGPANQIPESMVWELAYSELVFIDLSWWEFDASHLELAIDDFNRRHRRFGGLDS</sequence>
<accession>A0A6J6MS42</accession>
<dbReference type="GO" id="GO:0016765">
    <property type="term" value="F:transferase activity, transferring alkyl or aryl (other than methyl) groups"/>
    <property type="evidence" value="ECO:0007669"/>
    <property type="project" value="InterPro"/>
</dbReference>
<organism evidence="2">
    <name type="scientific">freshwater metagenome</name>
    <dbReference type="NCBI Taxonomy" id="449393"/>
    <lineage>
        <taxon>unclassified sequences</taxon>
        <taxon>metagenomes</taxon>
        <taxon>ecological metagenomes</taxon>
    </lineage>
</organism>
<evidence type="ECO:0000256" key="1">
    <source>
        <dbReference type="ARBA" id="ARBA00022679"/>
    </source>
</evidence>
<dbReference type="InterPro" id="IPR036424">
    <property type="entry name" value="UPP_synth-like_sf"/>
</dbReference>
<gene>
    <name evidence="2" type="ORF">UFOPK2295_01086</name>
</gene>
<dbReference type="Gene3D" id="3.40.1180.10">
    <property type="entry name" value="Decaprenyl diphosphate synthase-like"/>
    <property type="match status" value="1"/>
</dbReference>
<dbReference type="SUPFAM" id="SSF64005">
    <property type="entry name" value="Undecaprenyl diphosphate synthase"/>
    <property type="match status" value="1"/>
</dbReference>
<proteinExistence type="predicted"/>
<evidence type="ECO:0000313" key="2">
    <source>
        <dbReference type="EMBL" id="CAB4675704.1"/>
    </source>
</evidence>
<dbReference type="InterPro" id="IPR001441">
    <property type="entry name" value="UPP_synth-like"/>
</dbReference>